<sequence length="48" mass="5598">MGNKETVLKAMNELFHEKDSTAIGRYWHESYLQQNPSMTMKGTIRLIV</sequence>
<name>A0ABV9T6R0_9BACT</name>
<protein>
    <submittedName>
        <fullName evidence="1">Uncharacterized protein</fullName>
    </submittedName>
</protein>
<keyword evidence="2" id="KW-1185">Reference proteome</keyword>
<evidence type="ECO:0000313" key="1">
    <source>
        <dbReference type="EMBL" id="MFC4874413.1"/>
    </source>
</evidence>
<comment type="caution">
    <text evidence="1">The sequence shown here is derived from an EMBL/GenBank/DDBJ whole genome shotgun (WGS) entry which is preliminary data.</text>
</comment>
<dbReference type="RefSeq" id="WP_377068231.1">
    <property type="nucleotide sequence ID" value="NZ_JBHSJJ010000017.1"/>
</dbReference>
<gene>
    <name evidence="1" type="ORF">ACFPFU_22105</name>
</gene>
<dbReference type="EMBL" id="JBHSJJ010000017">
    <property type="protein sequence ID" value="MFC4874413.1"/>
    <property type="molecule type" value="Genomic_DNA"/>
</dbReference>
<reference evidence="2" key="1">
    <citation type="journal article" date="2019" name="Int. J. Syst. Evol. Microbiol.">
        <title>The Global Catalogue of Microorganisms (GCM) 10K type strain sequencing project: providing services to taxonomists for standard genome sequencing and annotation.</title>
        <authorList>
            <consortium name="The Broad Institute Genomics Platform"/>
            <consortium name="The Broad Institute Genome Sequencing Center for Infectious Disease"/>
            <person name="Wu L."/>
            <person name="Ma J."/>
        </authorList>
    </citation>
    <scope>NUCLEOTIDE SEQUENCE [LARGE SCALE GENOMIC DNA]</scope>
    <source>
        <strain evidence="2">CGMCC 4.7466</strain>
    </source>
</reference>
<dbReference type="Gene3D" id="3.10.450.50">
    <property type="match status" value="1"/>
</dbReference>
<dbReference type="Proteomes" id="UP001595818">
    <property type="component" value="Unassembled WGS sequence"/>
</dbReference>
<organism evidence="1 2">
    <name type="scientific">Negadavirga shengliensis</name>
    <dbReference type="NCBI Taxonomy" id="1389218"/>
    <lineage>
        <taxon>Bacteria</taxon>
        <taxon>Pseudomonadati</taxon>
        <taxon>Bacteroidota</taxon>
        <taxon>Cytophagia</taxon>
        <taxon>Cytophagales</taxon>
        <taxon>Cyclobacteriaceae</taxon>
        <taxon>Negadavirga</taxon>
    </lineage>
</organism>
<accession>A0ABV9T6R0</accession>
<proteinExistence type="predicted"/>
<evidence type="ECO:0000313" key="2">
    <source>
        <dbReference type="Proteomes" id="UP001595818"/>
    </source>
</evidence>